<keyword evidence="3" id="KW-1185">Reference proteome</keyword>
<accession>A0A3D9HAJ9</accession>
<dbReference type="Proteomes" id="UP000256980">
    <property type="component" value="Unassembled WGS sequence"/>
</dbReference>
<dbReference type="Pfam" id="PF13460">
    <property type="entry name" value="NAD_binding_10"/>
    <property type="match status" value="1"/>
</dbReference>
<dbReference type="AlphaFoldDB" id="A0A3D9HAJ9"/>
<dbReference type="InterPro" id="IPR036291">
    <property type="entry name" value="NAD(P)-bd_dom_sf"/>
</dbReference>
<dbReference type="Gene3D" id="3.40.50.720">
    <property type="entry name" value="NAD(P)-binding Rossmann-like Domain"/>
    <property type="match status" value="1"/>
</dbReference>
<dbReference type="SUPFAM" id="SSF51735">
    <property type="entry name" value="NAD(P)-binding Rossmann-fold domains"/>
    <property type="match status" value="1"/>
</dbReference>
<feature type="domain" description="NAD(P)-binding" evidence="1">
    <location>
        <begin position="11"/>
        <end position="182"/>
    </location>
</feature>
<gene>
    <name evidence="2" type="ORF">DFQ10_101283</name>
</gene>
<protein>
    <submittedName>
        <fullName evidence="2">Nucleoside-diphosphate-sugar epimerase</fullName>
    </submittedName>
</protein>
<organism evidence="2 3">
    <name type="scientific">Winogradskyella eximia</name>
    <dbReference type="NCBI Taxonomy" id="262006"/>
    <lineage>
        <taxon>Bacteria</taxon>
        <taxon>Pseudomonadati</taxon>
        <taxon>Bacteroidota</taxon>
        <taxon>Flavobacteriia</taxon>
        <taxon>Flavobacteriales</taxon>
        <taxon>Flavobacteriaceae</taxon>
        <taxon>Winogradskyella</taxon>
    </lineage>
</organism>
<dbReference type="EMBL" id="QRDV01000001">
    <property type="protein sequence ID" value="RED46512.1"/>
    <property type="molecule type" value="Genomic_DNA"/>
</dbReference>
<evidence type="ECO:0000313" key="3">
    <source>
        <dbReference type="Proteomes" id="UP000256980"/>
    </source>
</evidence>
<reference evidence="2 3" key="1">
    <citation type="submission" date="2018-07" db="EMBL/GenBank/DDBJ databases">
        <title>Genomic Encyclopedia of Type Strains, Phase III (KMG-III): the genomes of soil and plant-associated and newly described type strains.</title>
        <authorList>
            <person name="Whitman W."/>
        </authorList>
    </citation>
    <scope>NUCLEOTIDE SEQUENCE [LARGE SCALE GENOMIC DNA]</scope>
    <source>
        <strain evidence="2 3">CECT 7946</strain>
    </source>
</reference>
<dbReference type="RefSeq" id="WP_245940584.1">
    <property type="nucleotide sequence ID" value="NZ_QRDV01000001.1"/>
</dbReference>
<proteinExistence type="predicted"/>
<evidence type="ECO:0000259" key="1">
    <source>
        <dbReference type="Pfam" id="PF13460"/>
    </source>
</evidence>
<sequence length="269" mass="29939">MKTQISIIGCGWLGLPLAKTCIEEGITINGSTTSKDKLEDLKGFKIKPFLITLNSSGISGNYSEFLTGSETVIINIPPGLRRNPTKNHVAEIKHLMLAIEKHAIKNVLYISSTSVFEDQTDFPIITSKTLPNGTSNIAKQLIEIEQMLQVNSNFNTTILRFGGLIDENRHPANFLAGRDNVSNPNAPINLIHKTDCISIIVTILKKQLWNVSINAAYPRHTSKKDYYSNCCKQKNLPLPSFNNSQESKGKIIDSSILVQLLNYRFKVKP</sequence>
<dbReference type="InterPro" id="IPR016040">
    <property type="entry name" value="NAD(P)-bd_dom"/>
</dbReference>
<name>A0A3D9HAJ9_9FLAO</name>
<comment type="caution">
    <text evidence="2">The sequence shown here is derived from an EMBL/GenBank/DDBJ whole genome shotgun (WGS) entry which is preliminary data.</text>
</comment>
<evidence type="ECO:0000313" key="2">
    <source>
        <dbReference type="EMBL" id="RED46512.1"/>
    </source>
</evidence>